<gene>
    <name evidence="2" type="ORF">DPM19_03005</name>
</gene>
<reference evidence="2 3" key="1">
    <citation type="submission" date="2018-06" db="EMBL/GenBank/DDBJ databases">
        <title>Actinomadura craniellae sp. nov. isolated from marine sponge Craniella sp.</title>
        <authorList>
            <person name="Li L."/>
            <person name="Xu Q.H."/>
            <person name="Lin H.W."/>
            <person name="Lu Y.H."/>
        </authorList>
    </citation>
    <scope>NUCLEOTIDE SEQUENCE [LARGE SCALE GENOMIC DNA]</scope>
    <source>
        <strain evidence="2 3">LHW63021</strain>
    </source>
</reference>
<dbReference type="OrthoDB" id="8635520at2"/>
<keyword evidence="3" id="KW-1185">Reference proteome</keyword>
<name>A0A365HDG0_9ACTN</name>
<dbReference type="InterPro" id="IPR000835">
    <property type="entry name" value="HTH_MarR-typ"/>
</dbReference>
<proteinExistence type="predicted"/>
<dbReference type="EMBL" id="QLYX01000001">
    <property type="protein sequence ID" value="RAY17141.1"/>
    <property type="molecule type" value="Genomic_DNA"/>
</dbReference>
<dbReference type="PANTHER" id="PTHR33164">
    <property type="entry name" value="TRANSCRIPTIONAL REGULATOR, MARR FAMILY"/>
    <property type="match status" value="1"/>
</dbReference>
<dbReference type="PRINTS" id="PR00598">
    <property type="entry name" value="HTHMARR"/>
</dbReference>
<dbReference type="Proteomes" id="UP000251891">
    <property type="component" value="Unassembled WGS sequence"/>
</dbReference>
<accession>A0A365HDG0</accession>
<dbReference type="SUPFAM" id="SSF46785">
    <property type="entry name" value="Winged helix' DNA-binding domain"/>
    <property type="match status" value="1"/>
</dbReference>
<feature type="domain" description="HTH marR-type" evidence="1">
    <location>
        <begin position="17"/>
        <end position="149"/>
    </location>
</feature>
<sequence length="175" mass="18700">MSGTGSGTHDGGRVHAEGDFGWHLGVLLSAYQGSVAPLLGELPHATRGYQILAAVVHGDQPTQAALAAHLGIDRTVMTYVIDDLVEAGLVERRLNPADRRARKIVATPQGARTLADLEERVRQAEDGLLDALSAQERAAFRLLLRRTACRLRNVEPAADPCTAAESALKDIPAPR</sequence>
<dbReference type="SMART" id="SM00347">
    <property type="entry name" value="HTH_MARR"/>
    <property type="match status" value="1"/>
</dbReference>
<evidence type="ECO:0000259" key="1">
    <source>
        <dbReference type="PROSITE" id="PS50995"/>
    </source>
</evidence>
<evidence type="ECO:0000313" key="2">
    <source>
        <dbReference type="EMBL" id="RAY17141.1"/>
    </source>
</evidence>
<dbReference type="RefSeq" id="WP_111863195.1">
    <property type="nucleotide sequence ID" value="NZ_QLYX01000001.1"/>
</dbReference>
<organism evidence="2 3">
    <name type="scientific">Actinomadura craniellae</name>
    <dbReference type="NCBI Taxonomy" id="2231787"/>
    <lineage>
        <taxon>Bacteria</taxon>
        <taxon>Bacillati</taxon>
        <taxon>Actinomycetota</taxon>
        <taxon>Actinomycetes</taxon>
        <taxon>Streptosporangiales</taxon>
        <taxon>Thermomonosporaceae</taxon>
        <taxon>Actinomadura</taxon>
    </lineage>
</organism>
<dbReference type="PROSITE" id="PS50995">
    <property type="entry name" value="HTH_MARR_2"/>
    <property type="match status" value="1"/>
</dbReference>
<dbReference type="InterPro" id="IPR039422">
    <property type="entry name" value="MarR/SlyA-like"/>
</dbReference>
<comment type="caution">
    <text evidence="2">The sequence shown here is derived from an EMBL/GenBank/DDBJ whole genome shotgun (WGS) entry which is preliminary data.</text>
</comment>
<dbReference type="PANTHER" id="PTHR33164:SF95">
    <property type="entry name" value="TRANSCRIPTIONAL REGULATOR"/>
    <property type="match status" value="1"/>
</dbReference>
<evidence type="ECO:0000313" key="3">
    <source>
        <dbReference type="Proteomes" id="UP000251891"/>
    </source>
</evidence>
<dbReference type="InterPro" id="IPR036390">
    <property type="entry name" value="WH_DNA-bd_sf"/>
</dbReference>
<dbReference type="InterPro" id="IPR036388">
    <property type="entry name" value="WH-like_DNA-bd_sf"/>
</dbReference>
<protein>
    <submittedName>
        <fullName evidence="2">MarR family transcriptional regulator</fullName>
    </submittedName>
</protein>
<dbReference type="Gene3D" id="1.10.10.10">
    <property type="entry name" value="Winged helix-like DNA-binding domain superfamily/Winged helix DNA-binding domain"/>
    <property type="match status" value="1"/>
</dbReference>
<dbReference type="AlphaFoldDB" id="A0A365HDG0"/>
<dbReference type="GO" id="GO:0003700">
    <property type="term" value="F:DNA-binding transcription factor activity"/>
    <property type="evidence" value="ECO:0007669"/>
    <property type="project" value="InterPro"/>
</dbReference>
<dbReference type="Pfam" id="PF12802">
    <property type="entry name" value="MarR_2"/>
    <property type="match status" value="1"/>
</dbReference>
<dbReference type="GO" id="GO:0006950">
    <property type="term" value="P:response to stress"/>
    <property type="evidence" value="ECO:0007669"/>
    <property type="project" value="TreeGrafter"/>
</dbReference>